<dbReference type="EMBL" id="JACJIH010000001">
    <property type="protein sequence ID" value="MBA8920422.1"/>
    <property type="molecule type" value="Genomic_DNA"/>
</dbReference>
<comment type="caution">
    <text evidence="2">The sequence shown here is derived from an EMBL/GenBank/DDBJ whole genome shotgun (WGS) entry which is preliminary data.</text>
</comment>
<evidence type="ECO:0000313" key="3">
    <source>
        <dbReference type="Proteomes" id="UP000546252"/>
    </source>
</evidence>
<reference evidence="2 3" key="1">
    <citation type="submission" date="2020-08" db="EMBL/GenBank/DDBJ databases">
        <title>Sequencing the genomes of 1000 actinobacteria strains.</title>
        <authorList>
            <person name="Klenk H.-P."/>
        </authorList>
    </citation>
    <scope>NUCLEOTIDE SEQUENCE [LARGE SCALE GENOMIC DNA]</scope>
    <source>
        <strain evidence="2 3">DSM 19081</strain>
    </source>
</reference>
<proteinExistence type="predicted"/>
<gene>
    <name evidence="2" type="ORF">HNR24_000355</name>
</gene>
<sequence>MIDNWQAKELLDAIETYGDRERIYGRELQKNLHSESAMGVAEERNNSVNRALNEVKRLLQPFLDNPSGPHGLYDVPDRGSEDRPEEVDDFEVKWGFQS</sequence>
<accession>A0A839FPY6</accession>
<dbReference type="AlphaFoldDB" id="A0A839FPY6"/>
<organism evidence="2 3">
    <name type="scientific">Nesterenkonia jeotgali</name>
    <dbReference type="NCBI Taxonomy" id="317018"/>
    <lineage>
        <taxon>Bacteria</taxon>
        <taxon>Bacillati</taxon>
        <taxon>Actinomycetota</taxon>
        <taxon>Actinomycetes</taxon>
        <taxon>Micrococcales</taxon>
        <taxon>Micrococcaceae</taxon>
        <taxon>Nesterenkonia</taxon>
    </lineage>
</organism>
<dbReference type="Proteomes" id="UP000546252">
    <property type="component" value="Unassembled WGS sequence"/>
</dbReference>
<feature type="region of interest" description="Disordered" evidence="1">
    <location>
        <begin position="66"/>
        <end position="88"/>
    </location>
</feature>
<name>A0A839FPY6_9MICC</name>
<evidence type="ECO:0000256" key="1">
    <source>
        <dbReference type="SAM" id="MobiDB-lite"/>
    </source>
</evidence>
<protein>
    <submittedName>
        <fullName evidence="2">Uncharacterized protein</fullName>
    </submittedName>
</protein>
<dbReference type="RefSeq" id="WP_182494836.1">
    <property type="nucleotide sequence ID" value="NZ_BAAAKT010000002.1"/>
</dbReference>
<evidence type="ECO:0000313" key="2">
    <source>
        <dbReference type="EMBL" id="MBA8920422.1"/>
    </source>
</evidence>